<comment type="caution">
    <text evidence="1">The sequence shown here is derived from an EMBL/GenBank/DDBJ whole genome shotgun (WGS) entry which is preliminary data.</text>
</comment>
<dbReference type="AlphaFoldDB" id="J9GQ40"/>
<name>J9GQ40_9ZZZZ</name>
<proteinExistence type="predicted"/>
<dbReference type="EMBL" id="AMCI01000187">
    <property type="protein sequence ID" value="EJX10422.1"/>
    <property type="molecule type" value="Genomic_DNA"/>
</dbReference>
<reference evidence="1" key="1">
    <citation type="journal article" date="2012" name="PLoS ONE">
        <title>Gene sets for utilization of primary and secondary nutrition supplies in the distal gut of endangered iberian lynx.</title>
        <authorList>
            <person name="Alcaide M."/>
            <person name="Messina E."/>
            <person name="Richter M."/>
            <person name="Bargiela R."/>
            <person name="Peplies J."/>
            <person name="Huws S.A."/>
            <person name="Newbold C.J."/>
            <person name="Golyshin P.N."/>
            <person name="Simon M.A."/>
            <person name="Lopez G."/>
            <person name="Yakimov M.M."/>
            <person name="Ferrer M."/>
        </authorList>
    </citation>
    <scope>NUCLEOTIDE SEQUENCE</scope>
</reference>
<gene>
    <name evidence="1" type="ORF">EVA_01282</name>
</gene>
<organism evidence="1">
    <name type="scientific">gut metagenome</name>
    <dbReference type="NCBI Taxonomy" id="749906"/>
    <lineage>
        <taxon>unclassified sequences</taxon>
        <taxon>metagenomes</taxon>
        <taxon>organismal metagenomes</taxon>
    </lineage>
</organism>
<sequence>MSQISPLLKNEKNIFPLFRLATLTGRKQVEEISFYTTFNSSFSE</sequence>
<evidence type="ECO:0000313" key="1">
    <source>
        <dbReference type="EMBL" id="EJX10422.1"/>
    </source>
</evidence>
<protein>
    <submittedName>
        <fullName evidence="1">Uncharacterized protein</fullName>
    </submittedName>
</protein>
<accession>J9GQ40</accession>